<comment type="similarity">
    <text evidence="2">Belongs to the cytochrome P450 family.</text>
</comment>
<evidence type="ECO:0008006" key="9">
    <source>
        <dbReference type="Google" id="ProtNLM"/>
    </source>
</evidence>
<dbReference type="Proteomes" id="UP001311915">
    <property type="component" value="Unassembled WGS sequence"/>
</dbReference>
<evidence type="ECO:0000313" key="8">
    <source>
        <dbReference type="Proteomes" id="UP001311915"/>
    </source>
</evidence>
<accession>A0AAV9ML47</accession>
<dbReference type="InterPro" id="IPR002403">
    <property type="entry name" value="Cyt_P450_E_grp-IV"/>
</dbReference>
<dbReference type="GO" id="GO:0016705">
    <property type="term" value="F:oxidoreductase activity, acting on paired donors, with incorporation or reduction of molecular oxygen"/>
    <property type="evidence" value="ECO:0007669"/>
    <property type="project" value="InterPro"/>
</dbReference>
<dbReference type="SUPFAM" id="SSF48264">
    <property type="entry name" value="Cytochrome P450"/>
    <property type="match status" value="1"/>
</dbReference>
<dbReference type="GO" id="GO:0020037">
    <property type="term" value="F:heme binding"/>
    <property type="evidence" value="ECO:0007669"/>
    <property type="project" value="InterPro"/>
</dbReference>
<sequence length="150" mass="17523">MQYLHAALTETIMLYPAVPVDPKICFSDDTLPDGFSVKKGDMVCYLPYAMGRTKFIWGDDAEEYKPERWLDGDGFFRQENPFKFTAFQAGQRICLGKEFDYRQMKIFSAVLLHYFVFKLSDDKKAINYRTMINLHINGGLHVRVFRRQGN</sequence>
<keyword evidence="8" id="KW-1185">Reference proteome</keyword>
<dbReference type="PRINTS" id="PR00465">
    <property type="entry name" value="EP450IV"/>
</dbReference>
<keyword evidence="3 6" id="KW-0479">Metal-binding</keyword>
<dbReference type="InterPro" id="IPR001128">
    <property type="entry name" value="Cyt_P450"/>
</dbReference>
<keyword evidence="5 6" id="KW-0408">Iron</keyword>
<dbReference type="Pfam" id="PF00067">
    <property type="entry name" value="p450"/>
    <property type="match status" value="1"/>
</dbReference>
<dbReference type="PANTHER" id="PTHR24296">
    <property type="entry name" value="CYTOCHROME P450"/>
    <property type="match status" value="1"/>
</dbReference>
<comment type="caution">
    <text evidence="7">The sequence shown here is derived from an EMBL/GenBank/DDBJ whole genome shotgun (WGS) entry which is preliminary data.</text>
</comment>
<evidence type="ECO:0000256" key="1">
    <source>
        <dbReference type="ARBA" id="ARBA00001971"/>
    </source>
</evidence>
<keyword evidence="6" id="KW-0349">Heme</keyword>
<dbReference type="EMBL" id="JAWPEI010000001">
    <property type="protein sequence ID" value="KAK4738730.1"/>
    <property type="molecule type" value="Genomic_DNA"/>
</dbReference>
<evidence type="ECO:0000256" key="4">
    <source>
        <dbReference type="ARBA" id="ARBA00023002"/>
    </source>
</evidence>
<dbReference type="InterPro" id="IPR036396">
    <property type="entry name" value="Cyt_P450_sf"/>
</dbReference>
<name>A0AAV9ML47_9SOLN</name>
<evidence type="ECO:0000256" key="3">
    <source>
        <dbReference type="ARBA" id="ARBA00022723"/>
    </source>
</evidence>
<gene>
    <name evidence="7" type="ORF">R3W88_002427</name>
</gene>
<dbReference type="GO" id="GO:0005506">
    <property type="term" value="F:iron ion binding"/>
    <property type="evidence" value="ECO:0007669"/>
    <property type="project" value="InterPro"/>
</dbReference>
<dbReference type="GO" id="GO:0004497">
    <property type="term" value="F:monooxygenase activity"/>
    <property type="evidence" value="ECO:0007669"/>
    <property type="project" value="InterPro"/>
</dbReference>
<evidence type="ECO:0000313" key="7">
    <source>
        <dbReference type="EMBL" id="KAK4738730.1"/>
    </source>
</evidence>
<protein>
    <recommendedName>
        <fullName evidence="9">Cytochrome P450</fullName>
    </recommendedName>
</protein>
<reference evidence="7 8" key="1">
    <citation type="submission" date="2023-10" db="EMBL/GenBank/DDBJ databases">
        <title>Genome-Wide Identification Analysis in wild type Solanum Pinnatisectum Reveals Some Genes Defensing Phytophthora Infestans.</title>
        <authorList>
            <person name="Sun C."/>
        </authorList>
    </citation>
    <scope>NUCLEOTIDE SEQUENCE [LARGE SCALE GENOMIC DNA]</scope>
    <source>
        <strain evidence="7">LQN</strain>
        <tissue evidence="7">Leaf</tissue>
    </source>
</reference>
<dbReference type="AlphaFoldDB" id="A0AAV9ML47"/>
<proteinExistence type="inferred from homology"/>
<evidence type="ECO:0000256" key="5">
    <source>
        <dbReference type="ARBA" id="ARBA00023004"/>
    </source>
</evidence>
<feature type="binding site" description="axial binding residue" evidence="6">
    <location>
        <position position="94"/>
    </location>
    <ligand>
        <name>heme</name>
        <dbReference type="ChEBI" id="CHEBI:30413"/>
    </ligand>
    <ligandPart>
        <name>Fe</name>
        <dbReference type="ChEBI" id="CHEBI:18248"/>
    </ligandPart>
</feature>
<evidence type="ECO:0000256" key="6">
    <source>
        <dbReference type="PIRSR" id="PIRSR602403-1"/>
    </source>
</evidence>
<organism evidence="7 8">
    <name type="scientific">Solanum pinnatisectum</name>
    <name type="common">tansyleaf nightshade</name>
    <dbReference type="NCBI Taxonomy" id="50273"/>
    <lineage>
        <taxon>Eukaryota</taxon>
        <taxon>Viridiplantae</taxon>
        <taxon>Streptophyta</taxon>
        <taxon>Embryophyta</taxon>
        <taxon>Tracheophyta</taxon>
        <taxon>Spermatophyta</taxon>
        <taxon>Magnoliopsida</taxon>
        <taxon>eudicotyledons</taxon>
        <taxon>Gunneridae</taxon>
        <taxon>Pentapetalae</taxon>
        <taxon>asterids</taxon>
        <taxon>lamiids</taxon>
        <taxon>Solanales</taxon>
        <taxon>Solanaceae</taxon>
        <taxon>Solanoideae</taxon>
        <taxon>Solaneae</taxon>
        <taxon>Solanum</taxon>
    </lineage>
</organism>
<keyword evidence="4" id="KW-0560">Oxidoreductase</keyword>
<dbReference type="Gene3D" id="1.10.630.10">
    <property type="entry name" value="Cytochrome P450"/>
    <property type="match status" value="1"/>
</dbReference>
<comment type="cofactor">
    <cofactor evidence="1 6">
        <name>heme</name>
        <dbReference type="ChEBI" id="CHEBI:30413"/>
    </cofactor>
</comment>
<evidence type="ECO:0000256" key="2">
    <source>
        <dbReference type="ARBA" id="ARBA00010617"/>
    </source>
</evidence>